<evidence type="ECO:0000313" key="1">
    <source>
        <dbReference type="EMBL" id="KIK36837.1"/>
    </source>
</evidence>
<dbReference type="AlphaFoldDB" id="A0A0D0ARC9"/>
<dbReference type="HOGENOM" id="CLU_2677945_0_0_1"/>
<organism evidence="1 2">
    <name type="scientific">Suillus luteus UH-Slu-Lm8-n1</name>
    <dbReference type="NCBI Taxonomy" id="930992"/>
    <lineage>
        <taxon>Eukaryota</taxon>
        <taxon>Fungi</taxon>
        <taxon>Dikarya</taxon>
        <taxon>Basidiomycota</taxon>
        <taxon>Agaricomycotina</taxon>
        <taxon>Agaricomycetes</taxon>
        <taxon>Agaricomycetidae</taxon>
        <taxon>Boletales</taxon>
        <taxon>Suillineae</taxon>
        <taxon>Suillaceae</taxon>
        <taxon>Suillus</taxon>
    </lineage>
</organism>
<dbReference type="InParanoid" id="A0A0D0ARC9"/>
<accession>A0A0D0ARC9</accession>
<dbReference type="Proteomes" id="UP000054485">
    <property type="component" value="Unassembled WGS sequence"/>
</dbReference>
<gene>
    <name evidence="1" type="ORF">CY34DRAFT_491026</name>
</gene>
<evidence type="ECO:0000313" key="2">
    <source>
        <dbReference type="Proteomes" id="UP000054485"/>
    </source>
</evidence>
<keyword evidence="2" id="KW-1185">Reference proteome</keyword>
<reference evidence="1 2" key="1">
    <citation type="submission" date="2014-04" db="EMBL/GenBank/DDBJ databases">
        <authorList>
            <consortium name="DOE Joint Genome Institute"/>
            <person name="Kuo A."/>
            <person name="Ruytinx J."/>
            <person name="Rineau F."/>
            <person name="Colpaert J."/>
            <person name="Kohler A."/>
            <person name="Nagy L.G."/>
            <person name="Floudas D."/>
            <person name="Copeland A."/>
            <person name="Barry K.W."/>
            <person name="Cichocki N."/>
            <person name="Veneault-Fourrey C."/>
            <person name="LaButti K."/>
            <person name="Lindquist E.A."/>
            <person name="Lipzen A."/>
            <person name="Lundell T."/>
            <person name="Morin E."/>
            <person name="Murat C."/>
            <person name="Sun H."/>
            <person name="Tunlid A."/>
            <person name="Henrissat B."/>
            <person name="Grigoriev I.V."/>
            <person name="Hibbett D.S."/>
            <person name="Martin F."/>
            <person name="Nordberg H.P."/>
            <person name="Cantor M.N."/>
            <person name="Hua S.X."/>
        </authorList>
    </citation>
    <scope>NUCLEOTIDE SEQUENCE [LARGE SCALE GENOMIC DNA]</scope>
    <source>
        <strain evidence="1 2">UH-Slu-Lm8-n1</strain>
    </source>
</reference>
<protein>
    <submittedName>
        <fullName evidence="1">Uncharacterized protein</fullName>
    </submittedName>
</protein>
<feature type="non-terminal residue" evidence="1">
    <location>
        <position position="1"/>
    </location>
</feature>
<sequence length="75" mass="7887">VDVVCSRCKELVDKGVQNALIKITVNSSSVDCLISVLRASQGMFAGSTFARPLATTLSQVSMVPKAEAISESLKS</sequence>
<dbReference type="EMBL" id="KN835495">
    <property type="protein sequence ID" value="KIK36837.1"/>
    <property type="molecule type" value="Genomic_DNA"/>
</dbReference>
<proteinExistence type="predicted"/>
<reference evidence="2" key="2">
    <citation type="submission" date="2015-01" db="EMBL/GenBank/DDBJ databases">
        <title>Evolutionary Origins and Diversification of the Mycorrhizal Mutualists.</title>
        <authorList>
            <consortium name="DOE Joint Genome Institute"/>
            <consortium name="Mycorrhizal Genomics Consortium"/>
            <person name="Kohler A."/>
            <person name="Kuo A."/>
            <person name="Nagy L.G."/>
            <person name="Floudas D."/>
            <person name="Copeland A."/>
            <person name="Barry K.W."/>
            <person name="Cichocki N."/>
            <person name="Veneault-Fourrey C."/>
            <person name="LaButti K."/>
            <person name="Lindquist E.A."/>
            <person name="Lipzen A."/>
            <person name="Lundell T."/>
            <person name="Morin E."/>
            <person name="Murat C."/>
            <person name="Riley R."/>
            <person name="Ohm R."/>
            <person name="Sun H."/>
            <person name="Tunlid A."/>
            <person name="Henrissat B."/>
            <person name="Grigoriev I.V."/>
            <person name="Hibbett D.S."/>
            <person name="Martin F."/>
        </authorList>
    </citation>
    <scope>NUCLEOTIDE SEQUENCE [LARGE SCALE GENOMIC DNA]</scope>
    <source>
        <strain evidence="2">UH-Slu-Lm8-n1</strain>
    </source>
</reference>
<name>A0A0D0ARC9_9AGAM</name>